<dbReference type="InterPro" id="IPR008250">
    <property type="entry name" value="ATPase_P-typ_transduc_dom_A_sf"/>
</dbReference>
<dbReference type="Pfam" id="PF00122">
    <property type="entry name" value="E1-E2_ATPase"/>
    <property type="match status" value="1"/>
</dbReference>
<keyword evidence="20" id="KW-1185">Reference proteome</keyword>
<dbReference type="InterPro" id="IPR059000">
    <property type="entry name" value="ATPase_P-type_domA"/>
</dbReference>
<dbReference type="InterPro" id="IPR036412">
    <property type="entry name" value="HAD-like_sf"/>
</dbReference>
<keyword evidence="10" id="KW-1278">Translocase</keyword>
<feature type="domain" description="P-type ATPase A" evidence="18">
    <location>
        <begin position="118"/>
        <end position="217"/>
    </location>
</feature>
<dbReference type="SUPFAM" id="SSF81665">
    <property type="entry name" value="Calcium ATPase, transmembrane domain M"/>
    <property type="match status" value="1"/>
</dbReference>
<dbReference type="InterPro" id="IPR023298">
    <property type="entry name" value="ATPase_P-typ_TM_dom_sf"/>
</dbReference>
<dbReference type="InterPro" id="IPR023214">
    <property type="entry name" value="HAD_sf"/>
</dbReference>
<dbReference type="PROSITE" id="PS01229">
    <property type="entry name" value="COF_2"/>
    <property type="match status" value="1"/>
</dbReference>
<dbReference type="NCBIfam" id="TIGR01525">
    <property type="entry name" value="ATPase-IB_hvy"/>
    <property type="match status" value="1"/>
</dbReference>
<name>A0A7G9G5N3_9FIRM</name>
<dbReference type="Gene3D" id="3.40.50.1000">
    <property type="entry name" value="HAD superfamily/HAD-like"/>
    <property type="match status" value="1"/>
</dbReference>
<evidence type="ECO:0000256" key="12">
    <source>
        <dbReference type="ARBA" id="ARBA00023008"/>
    </source>
</evidence>
<comment type="similarity">
    <text evidence="2 16">Belongs to the cation transport ATPase (P-type) (TC 3.A.3) family. Type IB subfamily.</text>
</comment>
<keyword evidence="9 16" id="KW-0067">ATP-binding</keyword>
<feature type="transmembrane region" description="Helical" evidence="16">
    <location>
        <begin position="591"/>
        <end position="610"/>
    </location>
</feature>
<dbReference type="CDD" id="cd02079">
    <property type="entry name" value="P-type_ATPase_HM"/>
    <property type="match status" value="1"/>
</dbReference>
<comment type="catalytic activity">
    <reaction evidence="15">
        <text>Cd(2+)(in) + ATP + H2O = Cd(2+)(out) + ADP + phosphate + H(+)</text>
        <dbReference type="Rhea" id="RHEA:12132"/>
        <dbReference type="ChEBI" id="CHEBI:15377"/>
        <dbReference type="ChEBI" id="CHEBI:15378"/>
        <dbReference type="ChEBI" id="CHEBI:30616"/>
        <dbReference type="ChEBI" id="CHEBI:43474"/>
        <dbReference type="ChEBI" id="CHEBI:48775"/>
        <dbReference type="ChEBI" id="CHEBI:456216"/>
        <dbReference type="EC" id="7.2.2.21"/>
    </reaction>
</comment>
<gene>
    <name evidence="19" type="ORF">H9Q78_02845</name>
</gene>
<keyword evidence="8" id="KW-0813">Transport</keyword>
<sequence>MNGKRLQKRVWLFPAAVLVLIVAAVLVDYVFKPRLPVPFSLVPLAAAGGYVIVSAIDAAIALKKVTAGMLVVLALIGCVFVGEYLSGAIVAFMMIFGEFLENLTMEKTRGSVRELLSLVPHTCRKQEGGAWKEVSICEVRPGDLIRVIPGERIPVDGVITSGSASVNEASITGESVPADKTAGDKVFVGSLSENGAIEIRTEKIGSDTVLGKIVSIVHDAQENKGRAQRTADTFAAFFLPAVLLICILVWIITGDIMRVMSVLVIACPCALVLATPTAVIAAVGNAAKRGILIKGGSAVEAMAKVTVICMDKTGTLTEGRPKVTDFTVFDGISREEAAYVLAAAEQSSQHPVGRAVMDYLRTENLMPEELPQGEFEVLFGRGVKTCRKDRTFLVCNGAGLLEAGIFDEKALSYLERKEEAGQTAMIISENGQVLGGISVSDALRESSRDTVRELKNTGCRRIVMLTGDNERTAESICRKAGIEEFHAGLLPQEKLEFLKRLQEEGERVMMIGDGINDAPALAAADLGVAMGAAGTDVAVEASDMALMSDRLELLPAGVALCRRAYRIILENIIVFAFIVNIAGITLSGMGFLNPVAAALIHNASSIFVVLNSSRLLTWRPGKGGGAEYGWKKEGSSKDHRAFESPDRLRYHQRTEK</sequence>
<dbReference type="Proteomes" id="UP000515823">
    <property type="component" value="Chromosome"/>
</dbReference>
<dbReference type="PROSITE" id="PS00154">
    <property type="entry name" value="ATPASE_E1_E2"/>
    <property type="match status" value="1"/>
</dbReference>
<organism evidence="19 20">
    <name type="scientific">Qiania dongpingensis</name>
    <dbReference type="NCBI Taxonomy" id="2763669"/>
    <lineage>
        <taxon>Bacteria</taxon>
        <taxon>Bacillati</taxon>
        <taxon>Bacillota</taxon>
        <taxon>Clostridia</taxon>
        <taxon>Lachnospirales</taxon>
        <taxon>Lachnospiraceae</taxon>
        <taxon>Qiania</taxon>
    </lineage>
</organism>
<keyword evidence="4" id="KW-0104">Cadmium</keyword>
<evidence type="ECO:0000256" key="4">
    <source>
        <dbReference type="ARBA" id="ARBA00022539"/>
    </source>
</evidence>
<dbReference type="RefSeq" id="WP_249303496.1">
    <property type="nucleotide sequence ID" value="NZ_CP060634.1"/>
</dbReference>
<keyword evidence="6 16" id="KW-0479">Metal-binding</keyword>
<feature type="transmembrane region" description="Helical" evidence="16">
    <location>
        <begin position="567"/>
        <end position="585"/>
    </location>
</feature>
<evidence type="ECO:0000256" key="14">
    <source>
        <dbReference type="ARBA" id="ARBA00039103"/>
    </source>
</evidence>
<evidence type="ECO:0000256" key="8">
    <source>
        <dbReference type="ARBA" id="ARBA00022796"/>
    </source>
</evidence>
<comment type="subcellular location">
    <subcellularLocation>
        <location evidence="1">Cell membrane</location>
        <topology evidence="1">Multi-pass membrane protein</topology>
    </subcellularLocation>
</comment>
<dbReference type="GO" id="GO:0016887">
    <property type="term" value="F:ATP hydrolysis activity"/>
    <property type="evidence" value="ECO:0007669"/>
    <property type="project" value="InterPro"/>
</dbReference>
<feature type="transmembrane region" description="Helical" evidence="16">
    <location>
        <begin position="37"/>
        <end position="58"/>
    </location>
</feature>
<dbReference type="InterPro" id="IPR023299">
    <property type="entry name" value="ATPase_P-typ_cyto_dom_N"/>
</dbReference>
<evidence type="ECO:0000313" key="19">
    <source>
        <dbReference type="EMBL" id="QNM06115.1"/>
    </source>
</evidence>
<dbReference type="InterPro" id="IPR051014">
    <property type="entry name" value="Cation_Transport_ATPase_IB"/>
</dbReference>
<dbReference type="KEGG" id="qdo:H9Q78_02845"/>
<keyword evidence="8" id="KW-0406">Ion transport</keyword>
<dbReference type="Gene3D" id="2.70.150.10">
    <property type="entry name" value="Calcium-transporting ATPase, cytoplasmic transduction domain A"/>
    <property type="match status" value="1"/>
</dbReference>
<keyword evidence="12" id="KW-0186">Copper</keyword>
<evidence type="ECO:0000256" key="6">
    <source>
        <dbReference type="ARBA" id="ARBA00022723"/>
    </source>
</evidence>
<dbReference type="InterPro" id="IPR027256">
    <property type="entry name" value="P-typ_ATPase_IB"/>
</dbReference>
<dbReference type="InterPro" id="IPR044492">
    <property type="entry name" value="P_typ_ATPase_HD_dom"/>
</dbReference>
<evidence type="ECO:0000256" key="2">
    <source>
        <dbReference type="ARBA" id="ARBA00006024"/>
    </source>
</evidence>
<keyword evidence="8" id="KW-0187">Copper transport</keyword>
<dbReference type="SFLD" id="SFLDF00027">
    <property type="entry name" value="p-type_atpase"/>
    <property type="match status" value="1"/>
</dbReference>
<evidence type="ECO:0000256" key="10">
    <source>
        <dbReference type="ARBA" id="ARBA00022967"/>
    </source>
</evidence>
<accession>A0A7G9G5N3</accession>
<keyword evidence="5 16" id="KW-0812">Transmembrane</keyword>
<dbReference type="GO" id="GO:0008551">
    <property type="term" value="F:P-type cadmium transporter activity"/>
    <property type="evidence" value="ECO:0007669"/>
    <property type="project" value="UniProtKB-EC"/>
</dbReference>
<dbReference type="PANTHER" id="PTHR48085">
    <property type="entry name" value="CADMIUM/ZINC-TRANSPORTING ATPASE HMA2-RELATED"/>
    <property type="match status" value="1"/>
</dbReference>
<evidence type="ECO:0000256" key="13">
    <source>
        <dbReference type="ARBA" id="ARBA00023136"/>
    </source>
</evidence>
<keyword evidence="3 16" id="KW-1003">Cell membrane</keyword>
<evidence type="ECO:0000313" key="20">
    <source>
        <dbReference type="Proteomes" id="UP000515823"/>
    </source>
</evidence>
<evidence type="ECO:0000256" key="1">
    <source>
        <dbReference type="ARBA" id="ARBA00004651"/>
    </source>
</evidence>
<dbReference type="GO" id="GO:0005524">
    <property type="term" value="F:ATP binding"/>
    <property type="evidence" value="ECO:0007669"/>
    <property type="project" value="UniProtKB-UniRule"/>
</dbReference>
<reference evidence="19 20" key="1">
    <citation type="submission" date="2020-08" db="EMBL/GenBank/DDBJ databases">
        <authorList>
            <person name="Liu C."/>
            <person name="Sun Q."/>
        </authorList>
    </citation>
    <scope>NUCLEOTIDE SEQUENCE [LARGE SCALE GENOMIC DNA]</scope>
    <source>
        <strain evidence="19 20">NSJ-38</strain>
    </source>
</reference>
<evidence type="ECO:0000259" key="18">
    <source>
        <dbReference type="Pfam" id="PF00122"/>
    </source>
</evidence>
<feature type="transmembrane region" description="Helical" evidence="16">
    <location>
        <begin position="259"/>
        <end position="284"/>
    </location>
</feature>
<feature type="transmembrane region" description="Helical" evidence="16">
    <location>
        <begin position="234"/>
        <end position="253"/>
    </location>
</feature>
<evidence type="ECO:0000256" key="5">
    <source>
        <dbReference type="ARBA" id="ARBA00022692"/>
    </source>
</evidence>
<dbReference type="PRINTS" id="PR00119">
    <property type="entry name" value="CATATPASE"/>
</dbReference>
<dbReference type="EMBL" id="CP060634">
    <property type="protein sequence ID" value="QNM06115.1"/>
    <property type="molecule type" value="Genomic_DNA"/>
</dbReference>
<dbReference type="NCBIfam" id="TIGR01511">
    <property type="entry name" value="ATPase-IB1_Cu"/>
    <property type="match status" value="1"/>
</dbReference>
<evidence type="ECO:0000256" key="11">
    <source>
        <dbReference type="ARBA" id="ARBA00022989"/>
    </source>
</evidence>
<dbReference type="FunFam" id="2.70.150.10:FF:000020">
    <property type="entry name" value="Copper-exporting P-type ATPase A"/>
    <property type="match status" value="1"/>
</dbReference>
<dbReference type="SUPFAM" id="SSF56784">
    <property type="entry name" value="HAD-like"/>
    <property type="match status" value="1"/>
</dbReference>
<evidence type="ECO:0000256" key="7">
    <source>
        <dbReference type="ARBA" id="ARBA00022741"/>
    </source>
</evidence>
<feature type="transmembrane region" description="Helical" evidence="16">
    <location>
        <begin position="12"/>
        <end position="31"/>
    </location>
</feature>
<evidence type="ECO:0000256" key="16">
    <source>
        <dbReference type="RuleBase" id="RU362081"/>
    </source>
</evidence>
<protein>
    <recommendedName>
        <fullName evidence="14">Cd(2+)-exporting ATPase</fullName>
        <ecNumber evidence="14">7.2.2.21</ecNumber>
    </recommendedName>
</protein>
<proteinExistence type="inferred from homology"/>
<dbReference type="GO" id="GO:0006825">
    <property type="term" value="P:copper ion transport"/>
    <property type="evidence" value="ECO:0007669"/>
    <property type="project" value="UniProtKB-KW"/>
</dbReference>
<dbReference type="SFLD" id="SFLDG00002">
    <property type="entry name" value="C1.7:_P-type_atpase_like"/>
    <property type="match status" value="1"/>
</dbReference>
<dbReference type="SFLD" id="SFLDS00003">
    <property type="entry name" value="Haloacid_Dehalogenase"/>
    <property type="match status" value="1"/>
</dbReference>
<dbReference type="AlphaFoldDB" id="A0A7G9G5N3"/>
<keyword evidence="13 16" id="KW-0472">Membrane</keyword>
<dbReference type="PRINTS" id="PR00941">
    <property type="entry name" value="CDATPASE"/>
</dbReference>
<dbReference type="InterPro" id="IPR018303">
    <property type="entry name" value="ATPase_P-typ_P_site"/>
</dbReference>
<dbReference type="EC" id="7.2.2.21" evidence="14"/>
<evidence type="ECO:0000256" key="15">
    <source>
        <dbReference type="ARBA" id="ARBA00049338"/>
    </source>
</evidence>
<feature type="transmembrane region" description="Helical" evidence="16">
    <location>
        <begin position="65"/>
        <end position="82"/>
    </location>
</feature>
<dbReference type="Pfam" id="PF00702">
    <property type="entry name" value="Hydrolase"/>
    <property type="match status" value="1"/>
</dbReference>
<dbReference type="PANTHER" id="PTHR48085:SF5">
    <property type="entry name" value="CADMIUM_ZINC-TRANSPORTING ATPASE HMA4-RELATED"/>
    <property type="match status" value="1"/>
</dbReference>
<dbReference type="Gene3D" id="3.40.1110.10">
    <property type="entry name" value="Calcium-transporting ATPase, cytoplasmic domain N"/>
    <property type="match status" value="1"/>
</dbReference>
<keyword evidence="7 16" id="KW-0547">Nucleotide-binding</keyword>
<dbReference type="NCBIfam" id="TIGR01494">
    <property type="entry name" value="ATPase_P-type"/>
    <property type="match status" value="2"/>
</dbReference>
<feature type="region of interest" description="Disordered" evidence="17">
    <location>
        <begin position="629"/>
        <end position="656"/>
    </location>
</feature>
<keyword evidence="11 16" id="KW-1133">Transmembrane helix</keyword>
<evidence type="ECO:0000256" key="9">
    <source>
        <dbReference type="ARBA" id="ARBA00022840"/>
    </source>
</evidence>
<dbReference type="GO" id="GO:0046872">
    <property type="term" value="F:metal ion binding"/>
    <property type="evidence" value="ECO:0007669"/>
    <property type="project" value="UniProtKB-KW"/>
</dbReference>
<dbReference type="GO" id="GO:0005886">
    <property type="term" value="C:plasma membrane"/>
    <property type="evidence" value="ECO:0007669"/>
    <property type="project" value="UniProtKB-SubCell"/>
</dbReference>
<dbReference type="SUPFAM" id="SSF81653">
    <property type="entry name" value="Calcium ATPase, transduction domain A"/>
    <property type="match status" value="1"/>
</dbReference>
<dbReference type="InterPro" id="IPR001757">
    <property type="entry name" value="P_typ_ATPase"/>
</dbReference>
<evidence type="ECO:0000256" key="3">
    <source>
        <dbReference type="ARBA" id="ARBA00022475"/>
    </source>
</evidence>
<evidence type="ECO:0000256" key="17">
    <source>
        <dbReference type="SAM" id="MobiDB-lite"/>
    </source>
</evidence>